<proteinExistence type="predicted"/>
<comment type="caution">
    <text evidence="4">The sequence shown here is derived from an EMBL/GenBank/DDBJ whole genome shotgun (WGS) entry which is preliminary data.</text>
</comment>
<dbReference type="AlphaFoldDB" id="A0ABD2WV15"/>
<name>A0ABD2WV15_9HYME</name>
<dbReference type="Proteomes" id="UP001627154">
    <property type="component" value="Unassembled WGS sequence"/>
</dbReference>
<dbReference type="PRINTS" id="PR01415">
    <property type="entry name" value="ANKYRIN"/>
</dbReference>
<dbReference type="InterPro" id="IPR002110">
    <property type="entry name" value="Ankyrin_rpt"/>
</dbReference>
<evidence type="ECO:0000313" key="4">
    <source>
        <dbReference type="EMBL" id="KAL3396968.1"/>
    </source>
</evidence>
<dbReference type="PANTHER" id="PTHR24126:SF14">
    <property type="entry name" value="ANK_REP_REGION DOMAIN-CONTAINING PROTEIN"/>
    <property type="match status" value="1"/>
</dbReference>
<protein>
    <submittedName>
        <fullName evidence="4">Uncharacterized protein</fullName>
    </submittedName>
</protein>
<dbReference type="Pfam" id="PF00023">
    <property type="entry name" value="Ank"/>
    <property type="match status" value="1"/>
</dbReference>
<dbReference type="PROSITE" id="PS50088">
    <property type="entry name" value="ANK_REPEAT"/>
    <property type="match status" value="6"/>
</dbReference>
<feature type="repeat" description="ANK" evidence="3">
    <location>
        <begin position="298"/>
        <end position="330"/>
    </location>
</feature>
<evidence type="ECO:0000256" key="2">
    <source>
        <dbReference type="ARBA" id="ARBA00023043"/>
    </source>
</evidence>
<organism evidence="4 5">
    <name type="scientific">Trichogramma kaykai</name>
    <dbReference type="NCBI Taxonomy" id="54128"/>
    <lineage>
        <taxon>Eukaryota</taxon>
        <taxon>Metazoa</taxon>
        <taxon>Ecdysozoa</taxon>
        <taxon>Arthropoda</taxon>
        <taxon>Hexapoda</taxon>
        <taxon>Insecta</taxon>
        <taxon>Pterygota</taxon>
        <taxon>Neoptera</taxon>
        <taxon>Endopterygota</taxon>
        <taxon>Hymenoptera</taxon>
        <taxon>Apocrita</taxon>
        <taxon>Proctotrupomorpha</taxon>
        <taxon>Chalcidoidea</taxon>
        <taxon>Trichogrammatidae</taxon>
        <taxon>Trichogramma</taxon>
    </lineage>
</organism>
<keyword evidence="1" id="KW-0677">Repeat</keyword>
<dbReference type="Gene3D" id="1.25.40.20">
    <property type="entry name" value="Ankyrin repeat-containing domain"/>
    <property type="match status" value="4"/>
</dbReference>
<keyword evidence="2 3" id="KW-0040">ANK repeat</keyword>
<feature type="repeat" description="ANK" evidence="3">
    <location>
        <begin position="152"/>
        <end position="184"/>
    </location>
</feature>
<sequence length="894" mass="103411">MRENVNWKIRDERREFYRQFCNSISNWQGQLPNLRDIFRPDEIDWLLAESFEPYGRNPKLFVNFVINTGYKAEDGKHLLRRTTPIHRATKRWFRQNESIVHKLFRIYDSFDVNYVDEDGLTHFHVACEYGCVDVVKKFLELGQDPNCIVPRTGNSPLHLALMSDKKEVAKLLLRNSANLILANKNGRTPLHLIFKLDADGGLTKMFFEICSDRRQPVEIDSRDNEGDTPLYMALRYNRKKAVETLLRNGADPNLVNEKGETPLHFMSCARAKEVVAKTFLDISDSLNRPVPIDARDNKGNTPLQSAIENRHVHMVEFLLKHGADPNASNQEGSTPLHLICTMLVTKKGPIFLRIFYKICDEVQQTVQVDARDKLGRTPLQLAVAHLSLDTVDLLLDRGADLSEFSFPTESLFKHVLYGSGNYCSKLQLVSNVLRVVEHLKDKGYELDRNDVLTIASSFSKYGLFEKSMYLDESWYDDENFTEKAKNMIIIKPDLSLYDLTRLRPEETKKLLAKEEFIKFACTQKLNKLLTRHRNPCTLHLCEKISRRFFRRWALDGFLELTRYKLPILCSEMIIERLKNEDLSDLLLKSRADPNLPNAEGLTPLHILCKSYHRNRHDLLKKFLNINDKMNQLVQIDAKDKSGRTPLQLAVANFSLDTIDILLDRGADLSGFVFPNESYFGEIAKTQFYDSNFKLRLTTDALTVVEHLQARGYELDRSGARTILRFFAEHEVFEKPGQLDEDWYINETFAKKAKKTLMRSGLTLHDWIQLRPEEASKAVTFGEYHKFACSKKLSRLPSPRKSPRDFRRACALRLAETAARRFCRRWAIDCFWELTGYRLPILCCETIIDKLMNDDLCRICLAAVSQSREDGETKCKNDRIVKCIPARGRKSQKKS</sequence>
<dbReference type="SMART" id="SM00248">
    <property type="entry name" value="ANK"/>
    <property type="match status" value="9"/>
</dbReference>
<gene>
    <name evidence="4" type="ORF">TKK_009012</name>
</gene>
<accession>A0ABD2WV15</accession>
<feature type="repeat" description="ANK" evidence="3">
    <location>
        <begin position="641"/>
        <end position="669"/>
    </location>
</feature>
<dbReference type="InterPro" id="IPR036770">
    <property type="entry name" value="Ankyrin_rpt-contain_sf"/>
</dbReference>
<feature type="repeat" description="ANK" evidence="3">
    <location>
        <begin position="118"/>
        <end position="146"/>
    </location>
</feature>
<feature type="repeat" description="ANK" evidence="3">
    <location>
        <begin position="225"/>
        <end position="257"/>
    </location>
</feature>
<dbReference type="PANTHER" id="PTHR24126">
    <property type="entry name" value="ANKYRIN REPEAT, PH AND SEC7 DOMAIN CONTAINING PROTEIN SECG-RELATED"/>
    <property type="match status" value="1"/>
</dbReference>
<evidence type="ECO:0000256" key="1">
    <source>
        <dbReference type="ARBA" id="ARBA00022737"/>
    </source>
</evidence>
<feature type="repeat" description="ANK" evidence="3">
    <location>
        <begin position="374"/>
        <end position="406"/>
    </location>
</feature>
<dbReference type="PROSITE" id="PS50297">
    <property type="entry name" value="ANK_REP_REGION"/>
    <property type="match status" value="6"/>
</dbReference>
<reference evidence="4 5" key="1">
    <citation type="journal article" date="2024" name="bioRxiv">
        <title>A reference genome for Trichogramma kaykai: A tiny desert-dwelling parasitoid wasp with competing sex-ratio distorters.</title>
        <authorList>
            <person name="Culotta J."/>
            <person name="Lindsey A.R."/>
        </authorList>
    </citation>
    <scope>NUCLEOTIDE SEQUENCE [LARGE SCALE GENOMIC DNA]</scope>
    <source>
        <strain evidence="4 5">KSX58</strain>
    </source>
</reference>
<evidence type="ECO:0000313" key="5">
    <source>
        <dbReference type="Proteomes" id="UP001627154"/>
    </source>
</evidence>
<keyword evidence="5" id="KW-1185">Reference proteome</keyword>
<evidence type="ECO:0000256" key="3">
    <source>
        <dbReference type="PROSITE-ProRule" id="PRU00023"/>
    </source>
</evidence>
<dbReference type="SUPFAM" id="SSF48403">
    <property type="entry name" value="Ankyrin repeat"/>
    <property type="match status" value="2"/>
</dbReference>
<dbReference type="Pfam" id="PF12796">
    <property type="entry name" value="Ank_2"/>
    <property type="match status" value="2"/>
</dbReference>
<dbReference type="EMBL" id="JBJJXI010000067">
    <property type="protein sequence ID" value="KAL3396968.1"/>
    <property type="molecule type" value="Genomic_DNA"/>
</dbReference>
<dbReference type="Pfam" id="PF13637">
    <property type="entry name" value="Ank_4"/>
    <property type="match status" value="1"/>
</dbReference>